<reference evidence="9 10" key="1">
    <citation type="submission" date="2018-10" db="EMBL/GenBank/DDBJ databases">
        <title>Fifty Aureobasidium pullulans genomes reveal a recombining polyextremotolerant generalist.</title>
        <authorList>
            <person name="Gostincar C."/>
            <person name="Turk M."/>
            <person name="Zajc J."/>
            <person name="Gunde-Cimerman N."/>
        </authorList>
    </citation>
    <scope>NUCLEOTIDE SEQUENCE [LARGE SCALE GENOMIC DNA]</scope>
    <source>
        <strain evidence="9 10">EXF-3380</strain>
    </source>
</reference>
<evidence type="ECO:0000256" key="4">
    <source>
        <dbReference type="ARBA" id="ARBA00034617"/>
    </source>
</evidence>
<evidence type="ECO:0000256" key="5">
    <source>
        <dbReference type="ARBA" id="ARBA00034808"/>
    </source>
</evidence>
<evidence type="ECO:0000256" key="2">
    <source>
        <dbReference type="ARBA" id="ARBA00022741"/>
    </source>
</evidence>
<dbReference type="GO" id="GO:0000724">
    <property type="term" value="P:double-strand break repair via homologous recombination"/>
    <property type="evidence" value="ECO:0007669"/>
    <property type="project" value="TreeGrafter"/>
</dbReference>
<dbReference type="PROSITE" id="PS51192">
    <property type="entry name" value="HELICASE_ATP_BIND_1"/>
    <property type="match status" value="1"/>
</dbReference>
<dbReference type="EC" id="5.6.2.4" evidence="5"/>
<feature type="domain" description="Helicase C-terminal" evidence="8">
    <location>
        <begin position="1249"/>
        <end position="1385"/>
    </location>
</feature>
<feature type="compositionally biased region" description="Basic and acidic residues" evidence="6">
    <location>
        <begin position="405"/>
        <end position="414"/>
    </location>
</feature>
<dbReference type="EMBL" id="QZBU01000957">
    <property type="protein sequence ID" value="TIA58015.1"/>
    <property type="molecule type" value="Genomic_DNA"/>
</dbReference>
<accession>A0A4T0DD87</accession>
<comment type="catalytic activity">
    <reaction evidence="4">
        <text>Couples ATP hydrolysis with the unwinding of duplex DNA by translocating in the 3'-5' direction.</text>
        <dbReference type="EC" id="5.6.2.4"/>
    </reaction>
</comment>
<evidence type="ECO:0000313" key="10">
    <source>
        <dbReference type="Proteomes" id="UP000304947"/>
    </source>
</evidence>
<dbReference type="Pfam" id="PF00270">
    <property type="entry name" value="DEAD"/>
    <property type="match status" value="1"/>
</dbReference>
<dbReference type="GO" id="GO:0005737">
    <property type="term" value="C:cytoplasm"/>
    <property type="evidence" value="ECO:0007669"/>
    <property type="project" value="TreeGrafter"/>
</dbReference>
<sequence>MATISRWSTHDSAQTTSSSNQNSRSQSTSKAASKVKITVENADDWLQYEEKYKLLICKYHQYALQNLSNHLRTHHSGSTKEKSAVVKKFASLHTLQPSEVQLPPPLKEPIESLGKPRDAYICDEEECGFITISRDEIRKHCNQTHEWRSTKEDQEHWHHVYVQTFFSNGGRQRYFTVDYDDPDAVEGTTVSRNTQEDAVSTGRQHDFNISQVLEEWNVARTQHNKELEVVDGNIAKTDHSLWSKRTGYPQHLAGSNFKHLSHAGRLADRDERELQHVSRLVESLVEKCVAGLPTLDQETRRWLRSAKRSEPDVRPLAKLQNPDSQLQYASYWKRFICYILRIVQSQNEHNSGDAIRAHEQEHNQQNRSRGVSDASSSSDEDDSDTRSADDSDSDDGSDGNNSIDTDTRNEQEQRDRIVVDYMADACRLFPWTDEQRTLAKELWDSIEMPYIDDGTRMDTLLKLIKSFIFATVRGDVFSSGLLHFMAVLCIDEEMGRLRDANRFSFILAGVVYCTRVFAVEAILPSAERDCQGEDDDKKFLETRERYLADGGYSPMSKMLSLLAYGKLIARDHGNQGAVLWDSGNKNVSLHGRKIPITRFRSMVTSIVTDAENILWSKVMWSNNDADRFSMPLNDLEDDPTWTKRGVSFLNNSKNGLEDKREVMLGRAENHKNGRKLRSRTGDWQLRHIRRWLRYVDEFRELLLLCVHITAGQPARGTEITSVRFKNGFMQDRNVYIIHGQVAVITRYHKSQSQQDKPKIIPRFLPYRVAQLLVVYLAYVQPLQEYLSVMSKGSGWTEYIWGDQNGTWETDRLTRIIARETQKRLKVRLTTHDYRHLAIAIGRVAVGEQFAYGYVDEIGEVEAPELDTDDPLEMSAGRGGEIGGNRYGVSVDVVKYMNDRSINTFRPLSEKWHRFLGLDSFNTSKGQKHVRETSPLSGQQNTRLATAGPAAEGDNIGHTSNWASTLAQFDAASRYRQQGQSENTRADVQEESWFFGQSSQVTQSVDSTERRAVTPGLLSNTLHPTESQVQTAMRKALRLGDGDEVSYRSKAQRVAMQSILYNDQMTPLVVVLPTGGGKSLLFMAPACLENAGVTIVIVPFRALINKLVSTAKEAGVNSTEWHPGLTDPATLVFVSADRIIGSGFLSYAELLHSKGLLRRVFVDECHLTFTASDWRPKLVAVRYVRGLRVPLIMLTATLPPMLAFELEVSMACQTVTRYIRATTTRLRTRYVVETCRRGELEETTIGTCKRMQKHIGRNKGVIYCRSIDQCKDMAKELGCAYYHGGSIDNEDKLAVWMETGGLIVATSALGTGVDFPGIVFILHMDLPYGMIDYAQESGRAGRAGEEVDSIIIVEQGKVESMRQAGRIRGLDEEIMAEFVTTRECRRQVMSRYLDGKIVECGAGDVAQCDRCGEGLGALERLHEKNGKERETVEKTLDDLTDGCASCWMLAVTQNRGHEGNNDLWTHSAQDCKMDKARVNGRTWRYRSYVEL</sequence>
<dbReference type="GO" id="GO:0003676">
    <property type="term" value="F:nucleic acid binding"/>
    <property type="evidence" value="ECO:0007669"/>
    <property type="project" value="InterPro"/>
</dbReference>
<dbReference type="SMART" id="SM00487">
    <property type="entry name" value="DEXDc"/>
    <property type="match status" value="1"/>
</dbReference>
<feature type="domain" description="Helicase ATP-binding" evidence="7">
    <location>
        <begin position="1058"/>
        <end position="1215"/>
    </location>
</feature>
<dbReference type="GO" id="GO:0005524">
    <property type="term" value="F:ATP binding"/>
    <property type="evidence" value="ECO:0007669"/>
    <property type="project" value="UniProtKB-KW"/>
</dbReference>
<organism evidence="9 10">
    <name type="scientific">Aureobasidium pullulans</name>
    <name type="common">Black yeast</name>
    <name type="synonym">Pullularia pullulans</name>
    <dbReference type="NCBI Taxonomy" id="5580"/>
    <lineage>
        <taxon>Eukaryota</taxon>
        <taxon>Fungi</taxon>
        <taxon>Dikarya</taxon>
        <taxon>Ascomycota</taxon>
        <taxon>Pezizomycotina</taxon>
        <taxon>Dothideomycetes</taxon>
        <taxon>Dothideomycetidae</taxon>
        <taxon>Dothideales</taxon>
        <taxon>Saccotheciaceae</taxon>
        <taxon>Aureobasidium</taxon>
    </lineage>
</organism>
<feature type="compositionally biased region" description="Polar residues" evidence="6">
    <location>
        <begin position="1"/>
        <end position="11"/>
    </location>
</feature>
<dbReference type="InterPro" id="IPR001650">
    <property type="entry name" value="Helicase_C-like"/>
</dbReference>
<protein>
    <recommendedName>
        <fullName evidence="5">DNA 3'-5' helicase</fullName>
        <ecNumber evidence="5">5.6.2.4</ecNumber>
    </recommendedName>
</protein>
<keyword evidence="2" id="KW-0547">Nucleotide-binding</keyword>
<comment type="caution">
    <text evidence="9">The sequence shown here is derived from an EMBL/GenBank/DDBJ whole genome shotgun (WGS) entry which is preliminary data.</text>
</comment>
<dbReference type="PROSITE" id="PS51194">
    <property type="entry name" value="HELICASE_CTER"/>
    <property type="match status" value="1"/>
</dbReference>
<dbReference type="PANTHER" id="PTHR13710">
    <property type="entry name" value="DNA HELICASE RECQ FAMILY MEMBER"/>
    <property type="match status" value="1"/>
</dbReference>
<dbReference type="GO" id="GO:0043138">
    <property type="term" value="F:3'-5' DNA helicase activity"/>
    <property type="evidence" value="ECO:0007669"/>
    <property type="project" value="UniProtKB-EC"/>
</dbReference>
<dbReference type="PANTHER" id="PTHR13710:SF154">
    <property type="entry name" value="RECQ HELICASE, PUTATIVE (AFU_ORTHOLOGUE AFUA_6G14720)-RELATED"/>
    <property type="match status" value="1"/>
</dbReference>
<dbReference type="Pfam" id="PF00271">
    <property type="entry name" value="Helicase_C"/>
    <property type="match status" value="1"/>
</dbReference>
<gene>
    <name evidence="9" type="ORF">D6C83_03689</name>
</gene>
<dbReference type="InterPro" id="IPR022698">
    <property type="entry name" value="OrsD"/>
</dbReference>
<dbReference type="Proteomes" id="UP000304947">
    <property type="component" value="Unassembled WGS sequence"/>
</dbReference>
<dbReference type="GO" id="GO:0009378">
    <property type="term" value="F:four-way junction helicase activity"/>
    <property type="evidence" value="ECO:0007669"/>
    <property type="project" value="TreeGrafter"/>
</dbReference>
<feature type="region of interest" description="Disordered" evidence="6">
    <location>
        <begin position="359"/>
        <end position="414"/>
    </location>
</feature>
<evidence type="ECO:0000256" key="1">
    <source>
        <dbReference type="ARBA" id="ARBA00005446"/>
    </source>
</evidence>
<evidence type="ECO:0000313" key="9">
    <source>
        <dbReference type="EMBL" id="TIA58015.1"/>
    </source>
</evidence>
<dbReference type="SUPFAM" id="SSF52540">
    <property type="entry name" value="P-loop containing nucleoside triphosphate hydrolases"/>
    <property type="match status" value="1"/>
</dbReference>
<dbReference type="Pfam" id="PF12013">
    <property type="entry name" value="OrsD"/>
    <property type="match status" value="1"/>
</dbReference>
<evidence type="ECO:0000256" key="3">
    <source>
        <dbReference type="ARBA" id="ARBA00022840"/>
    </source>
</evidence>
<dbReference type="Gene3D" id="3.40.50.300">
    <property type="entry name" value="P-loop containing nucleotide triphosphate hydrolases"/>
    <property type="match status" value="2"/>
</dbReference>
<evidence type="ECO:0000256" key="6">
    <source>
        <dbReference type="SAM" id="MobiDB-lite"/>
    </source>
</evidence>
<evidence type="ECO:0000259" key="8">
    <source>
        <dbReference type="PROSITE" id="PS51194"/>
    </source>
</evidence>
<keyword evidence="3" id="KW-0067">ATP-binding</keyword>
<dbReference type="GO" id="GO:0005694">
    <property type="term" value="C:chromosome"/>
    <property type="evidence" value="ECO:0007669"/>
    <property type="project" value="TreeGrafter"/>
</dbReference>
<dbReference type="InterPro" id="IPR027417">
    <property type="entry name" value="P-loop_NTPase"/>
</dbReference>
<comment type="similarity">
    <text evidence="1">Belongs to the helicase family. RecQ subfamily.</text>
</comment>
<feature type="compositionally biased region" description="Low complexity" evidence="6">
    <location>
        <begin position="12"/>
        <end position="29"/>
    </location>
</feature>
<evidence type="ECO:0000259" key="7">
    <source>
        <dbReference type="PROSITE" id="PS51192"/>
    </source>
</evidence>
<name>A0A4T0DD87_AURPU</name>
<feature type="region of interest" description="Disordered" evidence="6">
    <location>
        <begin position="1"/>
        <end position="33"/>
    </location>
</feature>
<dbReference type="SMART" id="SM00490">
    <property type="entry name" value="HELICc"/>
    <property type="match status" value="1"/>
</dbReference>
<proteinExistence type="inferred from homology"/>
<dbReference type="InterPro" id="IPR014001">
    <property type="entry name" value="Helicase_ATP-bd"/>
</dbReference>
<dbReference type="InterPro" id="IPR011545">
    <property type="entry name" value="DEAD/DEAH_box_helicase_dom"/>
</dbReference>